<dbReference type="OrthoDB" id="2419400at2759"/>
<accession>A0A0H2S3X4</accession>
<dbReference type="PANTHER" id="PTHR46689:SF1">
    <property type="entry name" value="PHOD-LIKE PHOSPHATASE DOMAIN-CONTAINING PROTEIN"/>
    <property type="match status" value="1"/>
</dbReference>
<dbReference type="Gene3D" id="3.60.21.70">
    <property type="entry name" value="PhoD-like phosphatase"/>
    <property type="match status" value="1"/>
</dbReference>
<keyword evidence="4" id="KW-1185">Reference proteome</keyword>
<proteinExistence type="predicted"/>
<reference evidence="3 4" key="1">
    <citation type="submission" date="2015-04" db="EMBL/GenBank/DDBJ databases">
        <title>Complete genome sequence of Schizopora paradoxa KUC8140, a cosmopolitan wood degrader in East Asia.</title>
        <authorList>
            <consortium name="DOE Joint Genome Institute"/>
            <person name="Min B."/>
            <person name="Park H."/>
            <person name="Jang Y."/>
            <person name="Kim J.-J."/>
            <person name="Kim K.H."/>
            <person name="Pangilinan J."/>
            <person name="Lipzen A."/>
            <person name="Riley R."/>
            <person name="Grigoriev I.V."/>
            <person name="Spatafora J.W."/>
            <person name="Choi I.-G."/>
        </authorList>
    </citation>
    <scope>NUCLEOTIDE SEQUENCE [LARGE SCALE GENOMIC DNA]</scope>
    <source>
        <strain evidence="3 4">KUC8140</strain>
    </source>
</reference>
<feature type="domain" description="PhoD-like phosphatase" evidence="2">
    <location>
        <begin position="579"/>
        <end position="751"/>
    </location>
</feature>
<dbReference type="Pfam" id="PF19050">
    <property type="entry name" value="PhoD_2"/>
    <property type="match status" value="2"/>
</dbReference>
<name>A0A0H2S3X4_9AGAM</name>
<dbReference type="GO" id="GO:0016020">
    <property type="term" value="C:membrane"/>
    <property type="evidence" value="ECO:0007669"/>
    <property type="project" value="TreeGrafter"/>
</dbReference>
<evidence type="ECO:0000313" key="3">
    <source>
        <dbReference type="EMBL" id="KLO18787.1"/>
    </source>
</evidence>
<dbReference type="AlphaFoldDB" id="A0A0H2S3X4"/>
<organism evidence="3 4">
    <name type="scientific">Schizopora paradoxa</name>
    <dbReference type="NCBI Taxonomy" id="27342"/>
    <lineage>
        <taxon>Eukaryota</taxon>
        <taxon>Fungi</taxon>
        <taxon>Dikarya</taxon>
        <taxon>Basidiomycota</taxon>
        <taxon>Agaricomycotina</taxon>
        <taxon>Agaricomycetes</taxon>
        <taxon>Hymenochaetales</taxon>
        <taxon>Schizoporaceae</taxon>
        <taxon>Schizopora</taxon>
    </lineage>
</organism>
<dbReference type="InterPro" id="IPR018946">
    <property type="entry name" value="PhoD-like_MPP"/>
</dbReference>
<dbReference type="InterPro" id="IPR043904">
    <property type="entry name" value="PhoD_2-like"/>
</dbReference>
<dbReference type="InterPro" id="IPR038607">
    <property type="entry name" value="PhoD-like_sf"/>
</dbReference>
<feature type="compositionally biased region" description="Polar residues" evidence="1">
    <location>
        <begin position="95"/>
        <end position="123"/>
    </location>
</feature>
<feature type="region of interest" description="Disordered" evidence="1">
    <location>
        <begin position="1"/>
        <end position="123"/>
    </location>
</feature>
<dbReference type="PANTHER" id="PTHR46689">
    <property type="entry name" value="MEMBRANE PROTEIN, PUTATIVE-RELATED"/>
    <property type="match status" value="1"/>
</dbReference>
<evidence type="ECO:0000256" key="1">
    <source>
        <dbReference type="SAM" id="MobiDB-lite"/>
    </source>
</evidence>
<evidence type="ECO:0000259" key="2">
    <source>
        <dbReference type="Pfam" id="PF19050"/>
    </source>
</evidence>
<dbReference type="InParanoid" id="A0A0H2S3X4"/>
<dbReference type="STRING" id="27342.A0A0H2S3X4"/>
<dbReference type="CDD" id="cd07389">
    <property type="entry name" value="MPP_PhoD"/>
    <property type="match status" value="1"/>
</dbReference>
<gene>
    <name evidence="3" type="ORF">SCHPADRAFT_99027</name>
</gene>
<dbReference type="EMBL" id="KQ085891">
    <property type="protein sequence ID" value="KLO18787.1"/>
    <property type="molecule type" value="Genomic_DNA"/>
</dbReference>
<dbReference type="Proteomes" id="UP000053477">
    <property type="component" value="Unassembled WGS sequence"/>
</dbReference>
<sequence length="778" mass="87798">MDSTGWHAARRERRDSGLYDNPQRGPDGKFEPVEQAFPVNDEFIGGFKSKGRLHPPRAASSPSVDRNRDLPPPPHSAPEYPVPQLDNLHIDPSAGASQAQTNGFHKSPSTAHGYTTNGSQLSAVSSSNSRSFITSMSAVDRSNYLRAVRMHPYLQFMVGPLLRYDTVDENGMWRGSCLIVTSDASSFYEPHPTMTYEWDPHSLGTPSRLSSQYPRPTASYLLRPHPADPHSDAPVAAATGHLMRTESYRSESVSGHELWVYEDTRGRTFTFWRFLIQIPLDQSEMCVRYSINNGQEMEFFVPGLGQNMRWSAYSCNGFSAGVNPDDFRGPGFDSGYDPVWMDLLRAHESVPFHVLVGGGDQIYCDGLIREPELQDWLNLPKPEQRIKQPITPEMEAAIDRFYFNHYCRMFQSGAFARATASIPMLNMCDDHDLIDGYGSYPEDLQLSPVFNTIGKRGYFFFLLFQCFINVEVDGVDDRRGMHSNRSIILGQTGPYIPFPSHSFLSYLGPNSYILMLDCRAERKKDQVCSRLEYEKVFERLQALPSSVQHVIVQLGIPIAYPRMNFMESFLDSKLNPFVALAKRGSLKGFVNKFNGEAELLDDLNDHWTAKGHKAERNWLVQQLQSLALRKHMRVTFLSGDVHCAAVGVFKTFVKDKKHRDQDPGQDHRYMLNIVTSAIVNTPPPNAVVTLVTNRATKIHQTLHHAETDESMIPLFTTDTDGSSPHSKYVMGRRNWCSVQFDNNTGDLRFDIRVEKEKGVGVTVGYPVVAPAPRWPAHT</sequence>
<feature type="domain" description="PhoD-like phosphatase" evidence="2">
    <location>
        <begin position="297"/>
        <end position="571"/>
    </location>
</feature>
<protein>
    <recommendedName>
        <fullName evidence="2">PhoD-like phosphatase domain-containing protein</fullName>
    </recommendedName>
</protein>
<evidence type="ECO:0000313" key="4">
    <source>
        <dbReference type="Proteomes" id="UP000053477"/>
    </source>
</evidence>